<organism evidence="1">
    <name type="scientific">marine metagenome</name>
    <dbReference type="NCBI Taxonomy" id="408172"/>
    <lineage>
        <taxon>unclassified sequences</taxon>
        <taxon>metagenomes</taxon>
        <taxon>ecological metagenomes</taxon>
    </lineage>
</organism>
<accession>A0A383BUE7</accession>
<feature type="non-terminal residue" evidence="1">
    <location>
        <position position="240"/>
    </location>
</feature>
<gene>
    <name evidence="1" type="ORF">METZ01_LOCUS475872</name>
</gene>
<sequence>MADDADLFAAFDEAGNVRGVAAQLIAGFGPYEGQTYYEMTMRSNAAGDLISFKYYDASEDSVLTVAETYEFVVNDQWGHLVTGAAEFNIDVEDFSCPQGTVFVENYLDEGNICVPIELSIVSQSMQQAFYYFTVVLINEEEVEANDWVGAFKGDVCVGARKWDTTGFCSDNQFTDETACIEAGLAWTWNQCGGGVCDVPVFGDSGPINEDYYPTEGYMHPFGIPSFKIYDASENTYYDAV</sequence>
<dbReference type="EMBL" id="UINC01202971">
    <property type="protein sequence ID" value="SVE23018.1"/>
    <property type="molecule type" value="Genomic_DNA"/>
</dbReference>
<proteinExistence type="predicted"/>
<dbReference type="AlphaFoldDB" id="A0A383BUE7"/>
<protein>
    <submittedName>
        <fullName evidence="1">Uncharacterized protein</fullName>
    </submittedName>
</protein>
<evidence type="ECO:0000313" key="1">
    <source>
        <dbReference type="EMBL" id="SVE23018.1"/>
    </source>
</evidence>
<name>A0A383BUE7_9ZZZZ</name>
<reference evidence="1" key="1">
    <citation type="submission" date="2018-05" db="EMBL/GenBank/DDBJ databases">
        <authorList>
            <person name="Lanie J.A."/>
            <person name="Ng W.-L."/>
            <person name="Kazmierczak K.M."/>
            <person name="Andrzejewski T.M."/>
            <person name="Davidsen T.M."/>
            <person name="Wayne K.J."/>
            <person name="Tettelin H."/>
            <person name="Glass J.I."/>
            <person name="Rusch D."/>
            <person name="Podicherti R."/>
            <person name="Tsui H.-C.T."/>
            <person name="Winkler M.E."/>
        </authorList>
    </citation>
    <scope>NUCLEOTIDE SEQUENCE</scope>
</reference>